<evidence type="ECO:0000256" key="13">
    <source>
        <dbReference type="ARBA" id="ARBA00023136"/>
    </source>
</evidence>
<comment type="cofactor">
    <cofactor evidence="1">
        <name>heme</name>
        <dbReference type="ChEBI" id="CHEBI:30413"/>
    </cofactor>
</comment>
<evidence type="ECO:0000256" key="1">
    <source>
        <dbReference type="ARBA" id="ARBA00001971"/>
    </source>
</evidence>
<dbReference type="GO" id="GO:0005506">
    <property type="term" value="F:iron ion binding"/>
    <property type="evidence" value="ECO:0007669"/>
    <property type="project" value="InterPro"/>
</dbReference>
<keyword evidence="11" id="KW-0408">Iron</keyword>
<dbReference type="InterPro" id="IPR050476">
    <property type="entry name" value="Insect_CytP450_Detox"/>
</dbReference>
<dbReference type="GO" id="GO:0004497">
    <property type="term" value="F:monooxygenase activity"/>
    <property type="evidence" value="ECO:0007669"/>
    <property type="project" value="UniProtKB-KW"/>
</dbReference>
<comment type="subcellular location">
    <subcellularLocation>
        <location evidence="4">Endoplasmic reticulum membrane</location>
        <topology evidence="4">Peripheral membrane protein</topology>
    </subcellularLocation>
    <subcellularLocation>
        <location evidence="3">Microsome membrane</location>
        <topology evidence="3">Peripheral membrane protein</topology>
    </subcellularLocation>
</comment>
<keyword evidence="6" id="KW-0349">Heme</keyword>
<accession>A0A1B6DK01</accession>
<name>A0A1B6DK01_9HEMI</name>
<keyword evidence="14" id="KW-0812">Transmembrane</keyword>
<evidence type="ECO:0000256" key="12">
    <source>
        <dbReference type="ARBA" id="ARBA00023033"/>
    </source>
</evidence>
<feature type="transmembrane region" description="Helical" evidence="14">
    <location>
        <begin position="6"/>
        <end position="23"/>
    </location>
</feature>
<evidence type="ECO:0000256" key="2">
    <source>
        <dbReference type="ARBA" id="ARBA00003690"/>
    </source>
</evidence>
<dbReference type="EMBL" id="GEDC01022759">
    <property type="protein sequence ID" value="JAS14539.1"/>
    <property type="molecule type" value="Transcribed_RNA"/>
</dbReference>
<dbReference type="Gene3D" id="1.10.630.10">
    <property type="entry name" value="Cytochrome P450"/>
    <property type="match status" value="1"/>
</dbReference>
<evidence type="ECO:0000256" key="6">
    <source>
        <dbReference type="ARBA" id="ARBA00022617"/>
    </source>
</evidence>
<reference evidence="16" key="1">
    <citation type="submission" date="2015-12" db="EMBL/GenBank/DDBJ databases">
        <title>De novo transcriptome assembly of four potential Pierce s Disease insect vectors from Arizona vineyards.</title>
        <authorList>
            <person name="Tassone E.E."/>
        </authorList>
    </citation>
    <scope>NUCLEOTIDE SEQUENCE</scope>
</reference>
<protein>
    <recommendedName>
        <fullName evidence="17">Cytochrome P450</fullName>
    </recommendedName>
</protein>
<dbReference type="EMBL" id="GEDC01011340">
    <property type="protein sequence ID" value="JAS25958.1"/>
    <property type="molecule type" value="Transcribed_RNA"/>
</dbReference>
<keyword evidence="12" id="KW-0503">Monooxygenase</keyword>
<keyword evidence="9" id="KW-0492">Microsome</keyword>
<comment type="function">
    <text evidence="2">May be involved in the metabolism of insect hormones and in the breakdown of synthetic insecticides.</text>
</comment>
<dbReference type="GO" id="GO:0005789">
    <property type="term" value="C:endoplasmic reticulum membrane"/>
    <property type="evidence" value="ECO:0007669"/>
    <property type="project" value="UniProtKB-SubCell"/>
</dbReference>
<keyword evidence="8" id="KW-0256">Endoplasmic reticulum</keyword>
<evidence type="ECO:0000256" key="10">
    <source>
        <dbReference type="ARBA" id="ARBA00023002"/>
    </source>
</evidence>
<dbReference type="PANTHER" id="PTHR24292">
    <property type="entry name" value="CYTOCHROME P450"/>
    <property type="match status" value="1"/>
</dbReference>
<gene>
    <name evidence="16" type="ORF">g.19013</name>
    <name evidence="15" type="ORF">g.19014</name>
</gene>
<dbReference type="GO" id="GO:0020037">
    <property type="term" value="F:heme binding"/>
    <property type="evidence" value="ECO:0007669"/>
    <property type="project" value="InterPro"/>
</dbReference>
<dbReference type="AlphaFoldDB" id="A0A1B6DK01"/>
<evidence type="ECO:0008006" key="17">
    <source>
        <dbReference type="Google" id="ProtNLM"/>
    </source>
</evidence>
<evidence type="ECO:0000256" key="11">
    <source>
        <dbReference type="ARBA" id="ARBA00023004"/>
    </source>
</evidence>
<sequence>MIQWLYLIVGVLPILYLFLTWNYNYWRKKGIPQVEPLPGIGNILEVLLLRKSAVHVHVDIYDKFPESSLTGFYQMRLPTLLIKHPDLVKTVLVKDFSSFHDNYGFSDKSHEPYLYRDPFISQGPDWKIHRSSLIPALNQGKIKSIFPQM</sequence>
<evidence type="ECO:0000256" key="4">
    <source>
        <dbReference type="ARBA" id="ARBA00004406"/>
    </source>
</evidence>
<dbReference type="InterPro" id="IPR036396">
    <property type="entry name" value="Cyt_P450_sf"/>
</dbReference>
<evidence type="ECO:0000256" key="3">
    <source>
        <dbReference type="ARBA" id="ARBA00004174"/>
    </source>
</evidence>
<organism evidence="16">
    <name type="scientific">Clastoptera arizonana</name>
    <name type="common">Arizona spittle bug</name>
    <dbReference type="NCBI Taxonomy" id="38151"/>
    <lineage>
        <taxon>Eukaryota</taxon>
        <taxon>Metazoa</taxon>
        <taxon>Ecdysozoa</taxon>
        <taxon>Arthropoda</taxon>
        <taxon>Hexapoda</taxon>
        <taxon>Insecta</taxon>
        <taxon>Pterygota</taxon>
        <taxon>Neoptera</taxon>
        <taxon>Paraneoptera</taxon>
        <taxon>Hemiptera</taxon>
        <taxon>Auchenorrhyncha</taxon>
        <taxon>Cercopoidea</taxon>
        <taxon>Clastopteridae</taxon>
        <taxon>Clastoptera</taxon>
    </lineage>
</organism>
<comment type="similarity">
    <text evidence="5">Belongs to the cytochrome P450 family.</text>
</comment>
<evidence type="ECO:0000256" key="5">
    <source>
        <dbReference type="ARBA" id="ARBA00010617"/>
    </source>
</evidence>
<keyword evidence="13 14" id="KW-0472">Membrane</keyword>
<feature type="non-terminal residue" evidence="16">
    <location>
        <position position="149"/>
    </location>
</feature>
<evidence type="ECO:0000256" key="8">
    <source>
        <dbReference type="ARBA" id="ARBA00022824"/>
    </source>
</evidence>
<evidence type="ECO:0000256" key="14">
    <source>
        <dbReference type="SAM" id="Phobius"/>
    </source>
</evidence>
<dbReference type="Pfam" id="PF00067">
    <property type="entry name" value="p450"/>
    <property type="match status" value="1"/>
</dbReference>
<evidence type="ECO:0000256" key="7">
    <source>
        <dbReference type="ARBA" id="ARBA00022723"/>
    </source>
</evidence>
<evidence type="ECO:0000256" key="9">
    <source>
        <dbReference type="ARBA" id="ARBA00022848"/>
    </source>
</evidence>
<dbReference type="PANTHER" id="PTHR24292:SF84">
    <property type="entry name" value="CYTOCHROME P450 28A5-RELATED"/>
    <property type="match status" value="1"/>
</dbReference>
<keyword evidence="7" id="KW-0479">Metal-binding</keyword>
<dbReference type="SUPFAM" id="SSF48264">
    <property type="entry name" value="Cytochrome P450"/>
    <property type="match status" value="1"/>
</dbReference>
<evidence type="ECO:0000313" key="16">
    <source>
        <dbReference type="EMBL" id="JAS25958.1"/>
    </source>
</evidence>
<keyword evidence="10" id="KW-0560">Oxidoreductase</keyword>
<evidence type="ECO:0000313" key="15">
    <source>
        <dbReference type="EMBL" id="JAS14539.1"/>
    </source>
</evidence>
<keyword evidence="14" id="KW-1133">Transmembrane helix</keyword>
<dbReference type="GO" id="GO:0016705">
    <property type="term" value="F:oxidoreductase activity, acting on paired donors, with incorporation or reduction of molecular oxygen"/>
    <property type="evidence" value="ECO:0007669"/>
    <property type="project" value="InterPro"/>
</dbReference>
<proteinExistence type="inferred from homology"/>
<dbReference type="InterPro" id="IPR001128">
    <property type="entry name" value="Cyt_P450"/>
</dbReference>